<feature type="domain" description="2TM" evidence="2">
    <location>
        <begin position="11"/>
        <end position="73"/>
    </location>
</feature>
<keyword evidence="1" id="KW-0812">Transmembrane</keyword>
<evidence type="ECO:0000256" key="1">
    <source>
        <dbReference type="SAM" id="Phobius"/>
    </source>
</evidence>
<reference evidence="3 4" key="1">
    <citation type="submission" date="2019-09" db="EMBL/GenBank/DDBJ databases">
        <title>Draft genome sequence of Ginsengibacter sp. BR5-29.</title>
        <authorList>
            <person name="Im W.-T."/>
        </authorList>
    </citation>
    <scope>NUCLEOTIDE SEQUENCE [LARGE SCALE GENOMIC DNA]</scope>
    <source>
        <strain evidence="3 4">BR5-29</strain>
    </source>
</reference>
<dbReference type="InterPro" id="IPR025698">
    <property type="entry name" value="2TM_dom"/>
</dbReference>
<accession>A0A5J5IG56</accession>
<sequence>MKDEKDDQLWKEAKDRAGFKIHLLTYLIINGMLWILWFFTSGVNSYAWPIWPTVGWGIGVIFNYFGVYKFSHTAENEYQKLKGNRHLPQGGA</sequence>
<feature type="transmembrane region" description="Helical" evidence="1">
    <location>
        <begin position="21"/>
        <end position="40"/>
    </location>
</feature>
<dbReference type="EMBL" id="VYQF01000004">
    <property type="protein sequence ID" value="KAA9037994.1"/>
    <property type="molecule type" value="Genomic_DNA"/>
</dbReference>
<protein>
    <submittedName>
        <fullName evidence="3">2TM domain-containing protein</fullName>
    </submittedName>
</protein>
<evidence type="ECO:0000313" key="4">
    <source>
        <dbReference type="Proteomes" id="UP000326903"/>
    </source>
</evidence>
<keyword evidence="1" id="KW-0472">Membrane</keyword>
<dbReference type="AlphaFoldDB" id="A0A5J5IG56"/>
<dbReference type="Proteomes" id="UP000326903">
    <property type="component" value="Unassembled WGS sequence"/>
</dbReference>
<keyword evidence="1" id="KW-1133">Transmembrane helix</keyword>
<evidence type="ECO:0000313" key="3">
    <source>
        <dbReference type="EMBL" id="KAA9037994.1"/>
    </source>
</evidence>
<dbReference type="RefSeq" id="WP_150415526.1">
    <property type="nucleotide sequence ID" value="NZ_VYQF01000004.1"/>
</dbReference>
<proteinExistence type="predicted"/>
<dbReference type="Pfam" id="PF13239">
    <property type="entry name" value="2TM"/>
    <property type="match status" value="1"/>
</dbReference>
<evidence type="ECO:0000259" key="2">
    <source>
        <dbReference type="Pfam" id="PF13239"/>
    </source>
</evidence>
<gene>
    <name evidence="3" type="ORF">FW778_14600</name>
</gene>
<comment type="caution">
    <text evidence="3">The sequence shown here is derived from an EMBL/GenBank/DDBJ whole genome shotgun (WGS) entry which is preliminary data.</text>
</comment>
<organism evidence="3 4">
    <name type="scientific">Ginsengibacter hankyongi</name>
    <dbReference type="NCBI Taxonomy" id="2607284"/>
    <lineage>
        <taxon>Bacteria</taxon>
        <taxon>Pseudomonadati</taxon>
        <taxon>Bacteroidota</taxon>
        <taxon>Chitinophagia</taxon>
        <taxon>Chitinophagales</taxon>
        <taxon>Chitinophagaceae</taxon>
        <taxon>Ginsengibacter</taxon>
    </lineage>
</organism>
<name>A0A5J5IG56_9BACT</name>
<keyword evidence="4" id="KW-1185">Reference proteome</keyword>
<feature type="transmembrane region" description="Helical" evidence="1">
    <location>
        <begin position="46"/>
        <end position="65"/>
    </location>
</feature>